<protein>
    <submittedName>
        <fullName evidence="1">Uncharacterized protein</fullName>
    </submittedName>
</protein>
<evidence type="ECO:0000313" key="1">
    <source>
        <dbReference type="EMBL" id="KAI4305771.1"/>
    </source>
</evidence>
<dbReference type="EMBL" id="CM039437">
    <property type="protein sequence ID" value="KAI4305771.1"/>
    <property type="molecule type" value="Genomic_DNA"/>
</dbReference>
<reference evidence="1 2" key="1">
    <citation type="journal article" date="2022" name="DNA Res.">
        <title>Chromosomal-level genome assembly of the orchid tree Bauhinia variegata (Leguminosae; Cercidoideae) supports the allotetraploid origin hypothesis of Bauhinia.</title>
        <authorList>
            <person name="Zhong Y."/>
            <person name="Chen Y."/>
            <person name="Zheng D."/>
            <person name="Pang J."/>
            <person name="Liu Y."/>
            <person name="Luo S."/>
            <person name="Meng S."/>
            <person name="Qian L."/>
            <person name="Wei D."/>
            <person name="Dai S."/>
            <person name="Zhou R."/>
        </authorList>
    </citation>
    <scope>NUCLEOTIDE SEQUENCE [LARGE SCALE GENOMIC DNA]</scope>
    <source>
        <strain evidence="1">BV-YZ2020</strain>
    </source>
</reference>
<organism evidence="1 2">
    <name type="scientific">Bauhinia variegata</name>
    <name type="common">Purple orchid tree</name>
    <name type="synonym">Phanera variegata</name>
    <dbReference type="NCBI Taxonomy" id="167791"/>
    <lineage>
        <taxon>Eukaryota</taxon>
        <taxon>Viridiplantae</taxon>
        <taxon>Streptophyta</taxon>
        <taxon>Embryophyta</taxon>
        <taxon>Tracheophyta</taxon>
        <taxon>Spermatophyta</taxon>
        <taxon>Magnoliopsida</taxon>
        <taxon>eudicotyledons</taxon>
        <taxon>Gunneridae</taxon>
        <taxon>Pentapetalae</taxon>
        <taxon>rosids</taxon>
        <taxon>fabids</taxon>
        <taxon>Fabales</taxon>
        <taxon>Fabaceae</taxon>
        <taxon>Cercidoideae</taxon>
        <taxon>Cercideae</taxon>
        <taxon>Bauhiniinae</taxon>
        <taxon>Bauhinia</taxon>
    </lineage>
</organism>
<sequence>MKRFNSSDSMAALISMCPSKEVNQRKESQGYSEEFQAMLERFEQEDSYEETSLILEKKRRLGFDQVKALERSFEHDNKLDPERKVKLALELGLQPRQVAIWFQNRRARWKTKQLERDYSALKSNFDALKIDYNNLEQEHEALTIKLKEMKGKFNRNRAERNESVKEESPISGVESQKFTAQNFTGSATSDSNSNGAVKEESNVDSPRCFNESFPNSGSVINCLQYSRGSPERAFQTQFMRMEEQSLFAVNNEFCNFFSVDQSPTL</sequence>
<gene>
    <name evidence="1" type="ORF">L6164_029117</name>
</gene>
<comment type="caution">
    <text evidence="1">The sequence shown here is derived from an EMBL/GenBank/DDBJ whole genome shotgun (WGS) entry which is preliminary data.</text>
</comment>
<name>A0ACB9L7P9_BAUVA</name>
<accession>A0ACB9L7P9</accession>
<evidence type="ECO:0000313" key="2">
    <source>
        <dbReference type="Proteomes" id="UP000828941"/>
    </source>
</evidence>
<dbReference type="Proteomes" id="UP000828941">
    <property type="component" value="Chromosome 12"/>
</dbReference>
<keyword evidence="2" id="KW-1185">Reference proteome</keyword>
<proteinExistence type="predicted"/>